<reference evidence="3 4" key="1">
    <citation type="journal article" date="2018" name="PLoS Genet.">
        <title>Population sequencing reveals clonal diversity and ancestral inbreeding in the grapevine cultivar Chardonnay.</title>
        <authorList>
            <person name="Roach M.J."/>
            <person name="Johnson D.L."/>
            <person name="Bohlmann J."/>
            <person name="van Vuuren H.J."/>
            <person name="Jones S.J."/>
            <person name="Pretorius I.S."/>
            <person name="Schmidt S.A."/>
            <person name="Borneman A.R."/>
        </authorList>
    </citation>
    <scope>NUCLEOTIDE SEQUENCE [LARGE SCALE GENOMIC DNA]</scope>
    <source>
        <strain evidence="4">cv. Chardonnay</strain>
        <tissue evidence="3">Leaf</tissue>
    </source>
</reference>
<accession>A0A438IA82</accession>
<feature type="region of interest" description="Disordered" evidence="2">
    <location>
        <begin position="81"/>
        <end position="100"/>
    </location>
</feature>
<evidence type="ECO:0000313" key="3">
    <source>
        <dbReference type="EMBL" id="RVW93625.1"/>
    </source>
</evidence>
<dbReference type="Proteomes" id="UP000288805">
    <property type="component" value="Unassembled WGS sequence"/>
</dbReference>
<feature type="coiled-coil region" evidence="1">
    <location>
        <begin position="28"/>
        <end position="55"/>
    </location>
</feature>
<dbReference type="EMBL" id="QGNW01000128">
    <property type="protein sequence ID" value="RVW93625.1"/>
    <property type="molecule type" value="Genomic_DNA"/>
</dbReference>
<evidence type="ECO:0000256" key="1">
    <source>
        <dbReference type="SAM" id="Coils"/>
    </source>
</evidence>
<comment type="caution">
    <text evidence="3">The sequence shown here is derived from an EMBL/GenBank/DDBJ whole genome shotgun (WGS) entry which is preliminary data.</text>
</comment>
<evidence type="ECO:0000256" key="2">
    <source>
        <dbReference type="SAM" id="MobiDB-lite"/>
    </source>
</evidence>
<feature type="region of interest" description="Disordered" evidence="2">
    <location>
        <begin position="111"/>
        <end position="162"/>
    </location>
</feature>
<organism evidence="3 4">
    <name type="scientific">Vitis vinifera</name>
    <name type="common">Grape</name>
    <dbReference type="NCBI Taxonomy" id="29760"/>
    <lineage>
        <taxon>Eukaryota</taxon>
        <taxon>Viridiplantae</taxon>
        <taxon>Streptophyta</taxon>
        <taxon>Embryophyta</taxon>
        <taxon>Tracheophyta</taxon>
        <taxon>Spermatophyta</taxon>
        <taxon>Magnoliopsida</taxon>
        <taxon>eudicotyledons</taxon>
        <taxon>Gunneridae</taxon>
        <taxon>Pentapetalae</taxon>
        <taxon>rosids</taxon>
        <taxon>Vitales</taxon>
        <taxon>Vitaceae</taxon>
        <taxon>Viteae</taxon>
        <taxon>Vitis</taxon>
    </lineage>
</organism>
<evidence type="ECO:0000313" key="4">
    <source>
        <dbReference type="Proteomes" id="UP000288805"/>
    </source>
</evidence>
<proteinExistence type="predicted"/>
<sequence>MSTPSRSRSLAMGSENYFNWCESIEKHQRKSKSQMQALLRETRRLREENKVLRIQSSPVMNKKYNLRKDPRQLAMRSKMRAPTLLAPHQKGDAIGSPKLSDAMYTRLGPQMHGARRKPHVATAQEECPGPLTAPAITDWLPHPPVQQPVGDLVNRGPSSISK</sequence>
<protein>
    <submittedName>
        <fullName evidence="3">Uncharacterized protein</fullName>
    </submittedName>
</protein>
<keyword evidence="1" id="KW-0175">Coiled coil</keyword>
<gene>
    <name evidence="3" type="ORF">CK203_028804</name>
</gene>
<dbReference type="AlphaFoldDB" id="A0A438IA82"/>
<name>A0A438IA82_VITVI</name>